<dbReference type="InterPro" id="IPR001087">
    <property type="entry name" value="GDSL"/>
</dbReference>
<accession>A0AAW1JUT0</accession>
<name>A0AAW1JUT0_SAPOF</name>
<keyword evidence="2 5" id="KW-0732">Signal</keyword>
<evidence type="ECO:0000313" key="6">
    <source>
        <dbReference type="EMBL" id="KAK9706811.1"/>
    </source>
</evidence>
<evidence type="ECO:0000313" key="7">
    <source>
        <dbReference type="Proteomes" id="UP001443914"/>
    </source>
</evidence>
<protein>
    <submittedName>
        <fullName evidence="6">Uncharacterized protein</fullName>
    </submittedName>
</protein>
<evidence type="ECO:0000256" key="5">
    <source>
        <dbReference type="SAM" id="SignalP"/>
    </source>
</evidence>
<dbReference type="InterPro" id="IPR036514">
    <property type="entry name" value="SGNH_hydro_sf"/>
</dbReference>
<organism evidence="6 7">
    <name type="scientific">Saponaria officinalis</name>
    <name type="common">Common soapwort</name>
    <name type="synonym">Lychnis saponaria</name>
    <dbReference type="NCBI Taxonomy" id="3572"/>
    <lineage>
        <taxon>Eukaryota</taxon>
        <taxon>Viridiplantae</taxon>
        <taxon>Streptophyta</taxon>
        <taxon>Embryophyta</taxon>
        <taxon>Tracheophyta</taxon>
        <taxon>Spermatophyta</taxon>
        <taxon>Magnoliopsida</taxon>
        <taxon>eudicotyledons</taxon>
        <taxon>Gunneridae</taxon>
        <taxon>Pentapetalae</taxon>
        <taxon>Caryophyllales</taxon>
        <taxon>Caryophyllaceae</taxon>
        <taxon>Caryophylleae</taxon>
        <taxon>Saponaria</taxon>
    </lineage>
</organism>
<dbReference type="PANTHER" id="PTHR22835:SF517">
    <property type="entry name" value="GDSL-LIKE LIPASE_ACYLHYDROLASE FAMILY PROTEIN, EXPRESSED"/>
    <property type="match status" value="1"/>
</dbReference>
<gene>
    <name evidence="6" type="ORF">RND81_07G153000</name>
</gene>
<feature type="signal peptide" evidence="5">
    <location>
        <begin position="1"/>
        <end position="21"/>
    </location>
</feature>
<dbReference type="AlphaFoldDB" id="A0AAW1JUT0"/>
<evidence type="ECO:0000256" key="3">
    <source>
        <dbReference type="ARBA" id="ARBA00022801"/>
    </source>
</evidence>
<comment type="similarity">
    <text evidence="1">Belongs to the 'GDSL' lipolytic enzyme family.</text>
</comment>
<dbReference type="EMBL" id="JBDFQZ010000007">
    <property type="protein sequence ID" value="KAK9706811.1"/>
    <property type="molecule type" value="Genomic_DNA"/>
</dbReference>
<dbReference type="InterPro" id="IPR035669">
    <property type="entry name" value="SGNH_plant_lipase-like"/>
</dbReference>
<dbReference type="CDD" id="cd01837">
    <property type="entry name" value="SGNH_plant_lipase_like"/>
    <property type="match status" value="1"/>
</dbReference>
<keyword evidence="7" id="KW-1185">Reference proteome</keyword>
<dbReference type="Proteomes" id="UP001443914">
    <property type="component" value="Unassembled WGS sequence"/>
</dbReference>
<feature type="chain" id="PRO_5043710467" evidence="5">
    <location>
        <begin position="22"/>
        <end position="407"/>
    </location>
</feature>
<evidence type="ECO:0000256" key="2">
    <source>
        <dbReference type="ARBA" id="ARBA00022729"/>
    </source>
</evidence>
<keyword evidence="3" id="KW-0378">Hydrolase</keyword>
<comment type="caution">
    <text evidence="6">The sequence shown here is derived from an EMBL/GenBank/DDBJ whole genome shotgun (WGS) entry which is preliminary data.</text>
</comment>
<sequence>MATTFFTVAALFCCFAKVCLSYTFADENPIRLVSDHSSGNYNLADPYVSSVVVKIEISFAIDPRDFGVNALYQFGDSISDTGNLIRVDPSNCCGKWPYGETFFQKPTGRCSDGLLMIDYFAEFLNIPMLDPYLNKDGNFTHGVNFAVSGSTAVDVFTLEETYSLPASTNLSLSVQLEWFKSHIQSFYPNISERRNKLAKGLFFMGEIGGNDIFFGFSKGITLPNIHNIMSLVIQAIRKAVEEIIDLGATQIVIPGNFPIGCMPVFLNLFKTDDSNMYDELKCLRNFNSHAQFYNDQLQQTIKELQNNHSNVTIVYMDYFGALQEILQHAALLGFDENALKQACCGPRDNKYNVNMDLSCGSEGAVLCENPRDHISWDGLHFTQQTYHIMAKKLMPSLFSALRNVAYT</sequence>
<dbReference type="PANTHER" id="PTHR22835">
    <property type="entry name" value="ZINC FINGER FYVE DOMAIN CONTAINING PROTEIN"/>
    <property type="match status" value="1"/>
</dbReference>
<evidence type="ECO:0000256" key="1">
    <source>
        <dbReference type="ARBA" id="ARBA00008668"/>
    </source>
</evidence>
<evidence type="ECO:0000256" key="4">
    <source>
        <dbReference type="ARBA" id="ARBA00023180"/>
    </source>
</evidence>
<dbReference type="Gene3D" id="3.40.50.1110">
    <property type="entry name" value="SGNH hydrolase"/>
    <property type="match status" value="1"/>
</dbReference>
<keyword evidence="4" id="KW-0325">Glycoprotein</keyword>
<dbReference type="GO" id="GO:0016788">
    <property type="term" value="F:hydrolase activity, acting on ester bonds"/>
    <property type="evidence" value="ECO:0007669"/>
    <property type="project" value="InterPro"/>
</dbReference>
<proteinExistence type="inferred from homology"/>
<dbReference type="SUPFAM" id="SSF52266">
    <property type="entry name" value="SGNH hydrolase"/>
    <property type="match status" value="1"/>
</dbReference>
<dbReference type="Pfam" id="PF00657">
    <property type="entry name" value="Lipase_GDSL"/>
    <property type="match status" value="1"/>
</dbReference>
<reference evidence="6" key="1">
    <citation type="submission" date="2024-03" db="EMBL/GenBank/DDBJ databases">
        <title>WGS assembly of Saponaria officinalis var. Norfolk2.</title>
        <authorList>
            <person name="Jenkins J."/>
            <person name="Shu S."/>
            <person name="Grimwood J."/>
            <person name="Barry K."/>
            <person name="Goodstein D."/>
            <person name="Schmutz J."/>
            <person name="Leebens-Mack J."/>
            <person name="Osbourn A."/>
        </authorList>
    </citation>
    <scope>NUCLEOTIDE SEQUENCE [LARGE SCALE GENOMIC DNA]</scope>
    <source>
        <strain evidence="6">JIC</strain>
    </source>
</reference>